<dbReference type="AlphaFoldDB" id="A0AA92U8E5"/>
<dbReference type="EMBL" id="QSAQ01000001">
    <property type="protein sequence ID" value="RGW71083.1"/>
    <property type="molecule type" value="Genomic_DNA"/>
</dbReference>
<name>A0AA92U8E5_9BACT</name>
<evidence type="ECO:0000313" key="1">
    <source>
        <dbReference type="EMBL" id="RGW71083.1"/>
    </source>
</evidence>
<proteinExistence type="predicted"/>
<protein>
    <submittedName>
        <fullName evidence="1">Uncharacterized protein</fullName>
    </submittedName>
</protein>
<comment type="caution">
    <text evidence="1">The sequence shown here is derived from an EMBL/GenBank/DDBJ whole genome shotgun (WGS) entry which is preliminary data.</text>
</comment>
<reference evidence="1 2" key="1">
    <citation type="submission" date="2018-08" db="EMBL/GenBank/DDBJ databases">
        <title>A genome reference for cultivated species of the human gut microbiota.</title>
        <authorList>
            <person name="Zou Y."/>
            <person name="Xue W."/>
            <person name="Luo G."/>
        </authorList>
    </citation>
    <scope>NUCLEOTIDE SEQUENCE [LARGE SCALE GENOMIC DNA]</scope>
    <source>
        <strain evidence="1 2">AF11-14</strain>
    </source>
</reference>
<evidence type="ECO:0000313" key="2">
    <source>
        <dbReference type="Proteomes" id="UP000286077"/>
    </source>
</evidence>
<organism evidence="1 2">
    <name type="scientific">Segatella copri</name>
    <dbReference type="NCBI Taxonomy" id="165179"/>
    <lineage>
        <taxon>Bacteria</taxon>
        <taxon>Pseudomonadati</taxon>
        <taxon>Bacteroidota</taxon>
        <taxon>Bacteroidia</taxon>
        <taxon>Bacteroidales</taxon>
        <taxon>Prevotellaceae</taxon>
        <taxon>Segatella</taxon>
    </lineage>
</organism>
<dbReference type="Proteomes" id="UP000286077">
    <property type="component" value="Unassembled WGS sequence"/>
</dbReference>
<gene>
    <name evidence="1" type="ORF">DWV60_00790</name>
</gene>
<accession>A0AA92U8E5</accession>
<sequence>MNEDIQKMLRMAELIRDATQVGENTAVRVGTEIYDIVVELSRMLAMMDDKLENDAVVRIIKSELAKITITEAQIADGAITAAKLADGSVKNRHLASNCVTSDKIQPGAVKHDHLTEDCISTGNIRDGSVTAKKLGTDIYKDISNRVTDIVTKDFPPAITEEQITDITSK</sequence>